<keyword evidence="3" id="KW-0238">DNA-binding</keyword>
<dbReference type="Pfam" id="PF00126">
    <property type="entry name" value="HTH_1"/>
    <property type="match status" value="1"/>
</dbReference>
<dbReference type="Gene3D" id="1.10.10.10">
    <property type="entry name" value="Winged helix-like DNA-binding domain superfamily/Winged helix DNA-binding domain"/>
    <property type="match status" value="1"/>
</dbReference>
<dbReference type="PANTHER" id="PTHR30126">
    <property type="entry name" value="HTH-TYPE TRANSCRIPTIONAL REGULATOR"/>
    <property type="match status" value="1"/>
</dbReference>
<feature type="domain" description="HTH lysR-type" evidence="5">
    <location>
        <begin position="8"/>
        <end position="65"/>
    </location>
</feature>
<keyword evidence="2" id="KW-0805">Transcription regulation</keyword>
<dbReference type="PANTHER" id="PTHR30126:SF39">
    <property type="entry name" value="HTH-TYPE TRANSCRIPTIONAL REGULATOR CYSL"/>
    <property type="match status" value="1"/>
</dbReference>
<proteinExistence type="inferred from homology"/>
<evidence type="ECO:0000313" key="6">
    <source>
        <dbReference type="EMBL" id="EQD74005.1"/>
    </source>
</evidence>
<dbReference type="GO" id="GO:0000976">
    <property type="term" value="F:transcription cis-regulatory region binding"/>
    <property type="evidence" value="ECO:0007669"/>
    <property type="project" value="TreeGrafter"/>
</dbReference>
<dbReference type="GO" id="GO:0003700">
    <property type="term" value="F:DNA-binding transcription factor activity"/>
    <property type="evidence" value="ECO:0007669"/>
    <property type="project" value="InterPro"/>
</dbReference>
<feature type="non-terminal residue" evidence="6">
    <location>
        <position position="278"/>
    </location>
</feature>
<evidence type="ECO:0000259" key="5">
    <source>
        <dbReference type="PROSITE" id="PS50931"/>
    </source>
</evidence>
<dbReference type="EMBL" id="AUZX01003402">
    <property type="protein sequence ID" value="EQD74005.1"/>
    <property type="molecule type" value="Genomic_DNA"/>
</dbReference>
<evidence type="ECO:0000256" key="1">
    <source>
        <dbReference type="ARBA" id="ARBA00009437"/>
    </source>
</evidence>
<dbReference type="InterPro" id="IPR005119">
    <property type="entry name" value="LysR_subst-bd"/>
</dbReference>
<dbReference type="Pfam" id="PF03466">
    <property type="entry name" value="LysR_substrate"/>
    <property type="match status" value="1"/>
</dbReference>
<dbReference type="InterPro" id="IPR036390">
    <property type="entry name" value="WH_DNA-bd_sf"/>
</dbReference>
<evidence type="ECO:0000256" key="3">
    <source>
        <dbReference type="ARBA" id="ARBA00023125"/>
    </source>
</evidence>
<name>T1CVK3_9ZZZZ</name>
<dbReference type="SUPFAM" id="SSF53850">
    <property type="entry name" value="Periplasmic binding protein-like II"/>
    <property type="match status" value="1"/>
</dbReference>
<dbReference type="InterPro" id="IPR000847">
    <property type="entry name" value="LysR_HTH_N"/>
</dbReference>
<dbReference type="Gene3D" id="3.40.190.10">
    <property type="entry name" value="Periplasmic binding protein-like II"/>
    <property type="match status" value="2"/>
</dbReference>
<comment type="similarity">
    <text evidence="1">Belongs to the LysR transcriptional regulatory family.</text>
</comment>
<organism evidence="6">
    <name type="scientific">mine drainage metagenome</name>
    <dbReference type="NCBI Taxonomy" id="410659"/>
    <lineage>
        <taxon>unclassified sequences</taxon>
        <taxon>metagenomes</taxon>
        <taxon>ecological metagenomes</taxon>
    </lineage>
</organism>
<reference evidence="6" key="2">
    <citation type="journal article" date="2014" name="ISME J.">
        <title>Microbial stratification in low pH oxic and suboxic macroscopic growths along an acid mine drainage.</title>
        <authorList>
            <person name="Mendez-Garcia C."/>
            <person name="Mesa V."/>
            <person name="Sprenger R.R."/>
            <person name="Richter M."/>
            <person name="Diez M.S."/>
            <person name="Solano J."/>
            <person name="Bargiela R."/>
            <person name="Golyshina O.V."/>
            <person name="Manteca A."/>
            <person name="Ramos J.L."/>
            <person name="Gallego J.R."/>
            <person name="Llorente I."/>
            <person name="Martins Dos Santos V.A."/>
            <person name="Jensen O.N."/>
            <person name="Pelaez A.I."/>
            <person name="Sanchez J."/>
            <person name="Ferrer M."/>
        </authorList>
    </citation>
    <scope>NUCLEOTIDE SEQUENCE</scope>
</reference>
<sequence>MALYPVVPSLEGLEIFVAVVELGSLSKAASLYGISQPSASERLVTLERVLKLTLLDRTSHGSTATKSGLVIYEQAKKVLAAAEALMLSAIETSGSQAQRLRVSASYSIAEYLLPQWLDKLRLVDLGVMPELTVANSTKVVESVLATGDLGFIESSSNHPDLERIAVGQDELWVVVAPHHGWARLTRPISPLEVSRGPLILREPGSGTREIFEEAMARLGLTDLSVKAEMGSTAMIKSALAYSASAGVLSRLAVFQEVERSELVHVEVEGLDLSRSLYA</sequence>
<accession>T1CVK3</accession>
<comment type="caution">
    <text evidence="6">The sequence shown here is derived from an EMBL/GenBank/DDBJ whole genome shotgun (WGS) entry which is preliminary data.</text>
</comment>
<gene>
    <name evidence="6" type="ORF">B1A_04666</name>
</gene>
<reference evidence="6" key="1">
    <citation type="submission" date="2013-08" db="EMBL/GenBank/DDBJ databases">
        <authorList>
            <person name="Mendez C."/>
            <person name="Richter M."/>
            <person name="Ferrer M."/>
            <person name="Sanchez J."/>
        </authorList>
    </citation>
    <scope>NUCLEOTIDE SEQUENCE</scope>
</reference>
<dbReference type="InterPro" id="IPR036388">
    <property type="entry name" value="WH-like_DNA-bd_sf"/>
</dbReference>
<keyword evidence="4" id="KW-0804">Transcription</keyword>
<evidence type="ECO:0000256" key="4">
    <source>
        <dbReference type="ARBA" id="ARBA00023163"/>
    </source>
</evidence>
<dbReference type="AlphaFoldDB" id="T1CVK3"/>
<dbReference type="SUPFAM" id="SSF46785">
    <property type="entry name" value="Winged helix' DNA-binding domain"/>
    <property type="match status" value="1"/>
</dbReference>
<protein>
    <submittedName>
        <fullName evidence="6">Transcriptional regulator, LysR family</fullName>
    </submittedName>
</protein>
<evidence type="ECO:0000256" key="2">
    <source>
        <dbReference type="ARBA" id="ARBA00023015"/>
    </source>
</evidence>
<dbReference type="PROSITE" id="PS50931">
    <property type="entry name" value="HTH_LYSR"/>
    <property type="match status" value="1"/>
</dbReference>